<proteinExistence type="inferred from homology"/>
<keyword evidence="5" id="KW-1185">Reference proteome</keyword>
<organism evidence="4 5">
    <name type="scientific">Streptomonospora mangrovi</name>
    <dbReference type="NCBI Taxonomy" id="2883123"/>
    <lineage>
        <taxon>Bacteria</taxon>
        <taxon>Bacillati</taxon>
        <taxon>Actinomycetota</taxon>
        <taxon>Actinomycetes</taxon>
        <taxon>Streptosporangiales</taxon>
        <taxon>Nocardiopsidaceae</taxon>
        <taxon>Streptomonospora</taxon>
    </lineage>
</organism>
<dbReference type="Gene3D" id="1.10.10.2840">
    <property type="entry name" value="PucR C-terminal helix-turn-helix domain"/>
    <property type="match status" value="1"/>
</dbReference>
<feature type="compositionally biased region" description="Gly residues" evidence="2">
    <location>
        <begin position="27"/>
        <end position="36"/>
    </location>
</feature>
<comment type="similarity">
    <text evidence="1">Belongs to the CdaR family.</text>
</comment>
<name>A0A9X3SFD7_9ACTN</name>
<dbReference type="SUPFAM" id="SSF55781">
    <property type="entry name" value="GAF domain-like"/>
    <property type="match status" value="1"/>
</dbReference>
<dbReference type="AlphaFoldDB" id="A0A9X3SFD7"/>
<dbReference type="InterPro" id="IPR041522">
    <property type="entry name" value="CdaR_GGDEF"/>
</dbReference>
<protein>
    <submittedName>
        <fullName evidence="4">GAF domain-containing protein</fullName>
    </submittedName>
</protein>
<dbReference type="SMART" id="SM00065">
    <property type="entry name" value="GAF"/>
    <property type="match status" value="1"/>
</dbReference>
<dbReference type="EMBL" id="JAJAQC010000001">
    <property type="protein sequence ID" value="MDA0562874.1"/>
    <property type="molecule type" value="Genomic_DNA"/>
</dbReference>
<evidence type="ECO:0000256" key="1">
    <source>
        <dbReference type="ARBA" id="ARBA00006754"/>
    </source>
</evidence>
<dbReference type="InterPro" id="IPR025736">
    <property type="entry name" value="PucR_C-HTH_dom"/>
</dbReference>
<comment type="caution">
    <text evidence="4">The sequence shown here is derived from an EMBL/GenBank/DDBJ whole genome shotgun (WGS) entry which is preliminary data.</text>
</comment>
<evidence type="ECO:0000259" key="3">
    <source>
        <dbReference type="SMART" id="SM00065"/>
    </source>
</evidence>
<dbReference type="InterPro" id="IPR051448">
    <property type="entry name" value="CdaR-like_regulators"/>
</dbReference>
<evidence type="ECO:0000256" key="2">
    <source>
        <dbReference type="SAM" id="MobiDB-lite"/>
    </source>
</evidence>
<dbReference type="Proteomes" id="UP001140076">
    <property type="component" value="Unassembled WGS sequence"/>
</dbReference>
<evidence type="ECO:0000313" key="5">
    <source>
        <dbReference type="Proteomes" id="UP001140076"/>
    </source>
</evidence>
<dbReference type="InterPro" id="IPR003018">
    <property type="entry name" value="GAF"/>
</dbReference>
<dbReference type="InterPro" id="IPR029016">
    <property type="entry name" value="GAF-like_dom_sf"/>
</dbReference>
<dbReference type="Pfam" id="PF17853">
    <property type="entry name" value="GGDEF_2"/>
    <property type="match status" value="1"/>
</dbReference>
<dbReference type="Pfam" id="PF01590">
    <property type="entry name" value="GAF"/>
    <property type="match status" value="1"/>
</dbReference>
<dbReference type="Pfam" id="PF13556">
    <property type="entry name" value="HTH_30"/>
    <property type="match status" value="1"/>
</dbReference>
<reference evidence="4" key="1">
    <citation type="submission" date="2021-10" db="EMBL/GenBank/DDBJ databases">
        <title>Streptomonospora sp. nov., isolated from mangrove soil.</title>
        <authorList>
            <person name="Chen X."/>
            <person name="Ge X."/>
            <person name="Liu W."/>
        </authorList>
    </citation>
    <scope>NUCLEOTIDE SEQUENCE</scope>
    <source>
        <strain evidence="4">S1-112</strain>
    </source>
</reference>
<dbReference type="PANTHER" id="PTHR33744">
    <property type="entry name" value="CARBOHYDRATE DIACID REGULATOR"/>
    <property type="match status" value="1"/>
</dbReference>
<dbReference type="Gene3D" id="3.30.450.40">
    <property type="match status" value="1"/>
</dbReference>
<sequence>MRTRRVLRQRGLPDHRRSLERELNGPTGRGPDGGGPAADAANAADASGGAEAQFLRLLLRDAPAVEYERPLLQARARGASPAELADLEDAKVLALRVRTVLSDRRRRESELTALFETANDLAGMRDLDRVLRAIVDRARNLLGTDTAYLTLRDTVLENGDTVMRVTSGSVSARFQQLRLGPGEGLGGLVAQTALPYVTANYFTDTRFQHTATIDAGVLDEGLVAILGVPLQLNGRVIGVLFAANRRERPFSHAEVALLGSLATHASIAIDSANLIEGTRAALEELNAVNQRLTDHSGAVERAAEAHDRLTDLVLRGGGVEEVEAAVSAVLGGAATVHDASVHGALPADPAVAEAVRASQASGRAAPTGTGWAAAVMAGGEPLGAVVLEGVDLDPADQRILERAAMVIALLLVMRRSASEAENRVRGDLLDAVLDTPARDPDGLRRRAERLGADLDAEHVVVVAEAPGARPGRLRAAAMHLAETSGGLAGTRAGATVLVLPGPEPAATARRAVAALAAAVNTEVTAGAGGPTAGLATFAARFAEARRCLRALVALGRIGEVATSADLGFLGLLLGGDRDVAGFVDAALGPLIDYDARRDTALVETLRAYFDSGGSLAKAKDVLHVHVNTVAQRLERVGRLIGPDWQEPARALELQLALRLHTLLAGGVTEDGGTGRARP</sequence>
<feature type="compositionally biased region" description="Basic and acidic residues" evidence="2">
    <location>
        <begin position="11"/>
        <end position="23"/>
    </location>
</feature>
<feature type="region of interest" description="Disordered" evidence="2">
    <location>
        <begin position="1"/>
        <end position="45"/>
    </location>
</feature>
<dbReference type="PANTHER" id="PTHR33744:SF1">
    <property type="entry name" value="DNA-BINDING TRANSCRIPTIONAL ACTIVATOR ADER"/>
    <property type="match status" value="1"/>
</dbReference>
<gene>
    <name evidence="4" type="ORF">LG943_00760</name>
</gene>
<evidence type="ECO:0000313" key="4">
    <source>
        <dbReference type="EMBL" id="MDA0562874.1"/>
    </source>
</evidence>
<feature type="domain" description="GAF" evidence="3">
    <location>
        <begin position="126"/>
        <end position="279"/>
    </location>
</feature>
<accession>A0A9X3SFD7</accession>
<dbReference type="InterPro" id="IPR042070">
    <property type="entry name" value="PucR_C-HTH_sf"/>
</dbReference>